<dbReference type="GO" id="GO:0006790">
    <property type="term" value="P:sulfur compound metabolic process"/>
    <property type="evidence" value="ECO:0007669"/>
    <property type="project" value="TreeGrafter"/>
</dbReference>
<sequence>MFSQTVWQSSYRVCIGGLVEKPIELSMADIKKLPKYNVTTTLQCAGNRRTAMSKVRAVKGVGWDISAIGNGLLLFILFSKLADILELVGIPKLTKTTPLGGKHVEFVSVDMCKEEKGGPYKASIPLIQSTNSEADVLLAYEMNGEVENFNALLLALRLAAWNSSIGFG</sequence>
<dbReference type="InterPro" id="IPR036374">
    <property type="entry name" value="OxRdtase_Mopterin-bd_sf"/>
</dbReference>
<protein>
    <recommendedName>
        <fullName evidence="1">Oxidoreductase molybdopterin-binding domain-containing protein</fullName>
    </recommendedName>
</protein>
<dbReference type="Proteomes" id="UP000306102">
    <property type="component" value="Unassembled WGS sequence"/>
</dbReference>
<evidence type="ECO:0000313" key="3">
    <source>
        <dbReference type="Proteomes" id="UP000306102"/>
    </source>
</evidence>
<dbReference type="GO" id="GO:0043546">
    <property type="term" value="F:molybdopterin cofactor binding"/>
    <property type="evidence" value="ECO:0007669"/>
    <property type="project" value="TreeGrafter"/>
</dbReference>
<dbReference type="GO" id="GO:0020037">
    <property type="term" value="F:heme binding"/>
    <property type="evidence" value="ECO:0007669"/>
    <property type="project" value="TreeGrafter"/>
</dbReference>
<evidence type="ECO:0000259" key="1">
    <source>
        <dbReference type="Pfam" id="PF00174"/>
    </source>
</evidence>
<dbReference type="STRING" id="542762.A0A4S4DBR7"/>
<dbReference type="EMBL" id="SDRB02011920">
    <property type="protein sequence ID" value="THF99563.1"/>
    <property type="molecule type" value="Genomic_DNA"/>
</dbReference>
<gene>
    <name evidence="2" type="ORF">TEA_001575</name>
</gene>
<dbReference type="PANTHER" id="PTHR19372:SF7">
    <property type="entry name" value="SULFITE OXIDASE, MITOCHONDRIAL"/>
    <property type="match status" value="1"/>
</dbReference>
<organism evidence="2 3">
    <name type="scientific">Camellia sinensis var. sinensis</name>
    <name type="common">China tea</name>
    <dbReference type="NCBI Taxonomy" id="542762"/>
    <lineage>
        <taxon>Eukaryota</taxon>
        <taxon>Viridiplantae</taxon>
        <taxon>Streptophyta</taxon>
        <taxon>Embryophyta</taxon>
        <taxon>Tracheophyta</taxon>
        <taxon>Spermatophyta</taxon>
        <taxon>Magnoliopsida</taxon>
        <taxon>eudicotyledons</taxon>
        <taxon>Gunneridae</taxon>
        <taxon>Pentapetalae</taxon>
        <taxon>asterids</taxon>
        <taxon>Ericales</taxon>
        <taxon>Theaceae</taxon>
        <taxon>Camellia</taxon>
    </lineage>
</organism>
<dbReference type="Pfam" id="PF00174">
    <property type="entry name" value="Oxidored_molyb"/>
    <property type="match status" value="1"/>
</dbReference>
<dbReference type="SUPFAM" id="SSF56524">
    <property type="entry name" value="Oxidoreductase molybdopterin-binding domain"/>
    <property type="match status" value="1"/>
</dbReference>
<name>A0A4S4DBR7_CAMSN</name>
<dbReference type="Gene3D" id="3.90.420.10">
    <property type="entry name" value="Oxidoreductase, molybdopterin-binding domain"/>
    <property type="match status" value="1"/>
</dbReference>
<accession>A0A4S4DBR7</accession>
<feature type="domain" description="Oxidoreductase molybdopterin-binding" evidence="1">
    <location>
        <begin position="8"/>
        <end position="145"/>
    </location>
</feature>
<dbReference type="GO" id="GO:0008482">
    <property type="term" value="F:sulfite oxidase activity"/>
    <property type="evidence" value="ECO:0007669"/>
    <property type="project" value="TreeGrafter"/>
</dbReference>
<dbReference type="AlphaFoldDB" id="A0A4S4DBR7"/>
<dbReference type="PRINTS" id="PR00407">
    <property type="entry name" value="EUMOPTERIN"/>
</dbReference>
<dbReference type="InterPro" id="IPR008335">
    <property type="entry name" value="Mopterin_OxRdtase_euk"/>
</dbReference>
<evidence type="ECO:0000313" key="2">
    <source>
        <dbReference type="EMBL" id="THF99563.1"/>
    </source>
</evidence>
<dbReference type="GO" id="GO:0005739">
    <property type="term" value="C:mitochondrion"/>
    <property type="evidence" value="ECO:0007669"/>
    <property type="project" value="TreeGrafter"/>
</dbReference>
<keyword evidence="3" id="KW-1185">Reference proteome</keyword>
<proteinExistence type="predicted"/>
<dbReference type="PANTHER" id="PTHR19372">
    <property type="entry name" value="SULFITE REDUCTASE"/>
    <property type="match status" value="1"/>
</dbReference>
<reference evidence="2 3" key="1">
    <citation type="journal article" date="2018" name="Proc. Natl. Acad. Sci. U.S.A.">
        <title>Draft genome sequence of Camellia sinensis var. sinensis provides insights into the evolution of the tea genome and tea quality.</title>
        <authorList>
            <person name="Wei C."/>
            <person name="Yang H."/>
            <person name="Wang S."/>
            <person name="Zhao J."/>
            <person name="Liu C."/>
            <person name="Gao L."/>
            <person name="Xia E."/>
            <person name="Lu Y."/>
            <person name="Tai Y."/>
            <person name="She G."/>
            <person name="Sun J."/>
            <person name="Cao H."/>
            <person name="Tong W."/>
            <person name="Gao Q."/>
            <person name="Li Y."/>
            <person name="Deng W."/>
            <person name="Jiang X."/>
            <person name="Wang W."/>
            <person name="Chen Q."/>
            <person name="Zhang S."/>
            <person name="Li H."/>
            <person name="Wu J."/>
            <person name="Wang P."/>
            <person name="Li P."/>
            <person name="Shi C."/>
            <person name="Zheng F."/>
            <person name="Jian J."/>
            <person name="Huang B."/>
            <person name="Shan D."/>
            <person name="Shi M."/>
            <person name="Fang C."/>
            <person name="Yue Y."/>
            <person name="Li F."/>
            <person name="Li D."/>
            <person name="Wei S."/>
            <person name="Han B."/>
            <person name="Jiang C."/>
            <person name="Yin Y."/>
            <person name="Xia T."/>
            <person name="Zhang Z."/>
            <person name="Bennetzen J.L."/>
            <person name="Zhao S."/>
            <person name="Wan X."/>
        </authorList>
    </citation>
    <scope>NUCLEOTIDE SEQUENCE [LARGE SCALE GENOMIC DNA]</scope>
    <source>
        <strain evidence="3">cv. Shuchazao</strain>
        <tissue evidence="2">Leaf</tissue>
    </source>
</reference>
<comment type="caution">
    <text evidence="2">The sequence shown here is derived from an EMBL/GenBank/DDBJ whole genome shotgun (WGS) entry which is preliminary data.</text>
</comment>
<dbReference type="InterPro" id="IPR000572">
    <property type="entry name" value="OxRdtase_Mopterin-bd_dom"/>
</dbReference>